<dbReference type="SUPFAM" id="SSF51735">
    <property type="entry name" value="NAD(P)-binding Rossmann-fold domains"/>
    <property type="match status" value="1"/>
</dbReference>
<evidence type="ECO:0000256" key="6">
    <source>
        <dbReference type="ARBA" id="ARBA00016219"/>
    </source>
</evidence>
<comment type="similarity">
    <text evidence="2">Belongs to the mannitol dehydrogenase family.</text>
</comment>
<evidence type="ECO:0000256" key="10">
    <source>
        <dbReference type="ARBA" id="ARBA00023027"/>
    </source>
</evidence>
<evidence type="ECO:0000256" key="12">
    <source>
        <dbReference type="ARBA" id="ARBA00048615"/>
    </source>
</evidence>
<keyword evidence="11 14" id="KW-0472">Membrane</keyword>
<dbReference type="RefSeq" id="XP_069310580.1">
    <property type="nucleotide sequence ID" value="XM_069447622.1"/>
</dbReference>
<evidence type="ECO:0000256" key="14">
    <source>
        <dbReference type="SAM" id="Phobius"/>
    </source>
</evidence>
<feature type="transmembrane region" description="Helical" evidence="14">
    <location>
        <begin position="177"/>
        <end position="199"/>
    </location>
</feature>
<feature type="transmembrane region" description="Helical" evidence="14">
    <location>
        <begin position="324"/>
        <end position="342"/>
    </location>
</feature>
<dbReference type="EC" id="1.1.1.17" evidence="5"/>
<feature type="transmembrane region" description="Helical" evidence="14">
    <location>
        <begin position="268"/>
        <end position="286"/>
    </location>
</feature>
<dbReference type="GeneID" id="96080660"/>
<dbReference type="Pfam" id="PF08125">
    <property type="entry name" value="Mannitol_dh_C"/>
    <property type="match status" value="1"/>
</dbReference>
<evidence type="ECO:0000313" key="18">
    <source>
        <dbReference type="Proteomes" id="UP001578633"/>
    </source>
</evidence>
<evidence type="ECO:0000256" key="1">
    <source>
        <dbReference type="ARBA" id="ARBA00004141"/>
    </source>
</evidence>
<dbReference type="InterPro" id="IPR013131">
    <property type="entry name" value="Mannitol_DH_N"/>
</dbReference>
<dbReference type="PRINTS" id="PR00084">
    <property type="entry name" value="MTLDHDRGNASE"/>
</dbReference>
<evidence type="ECO:0000313" key="17">
    <source>
        <dbReference type="EMBL" id="KAL1799996.1"/>
    </source>
</evidence>
<evidence type="ECO:0000259" key="15">
    <source>
        <dbReference type="Pfam" id="PF01232"/>
    </source>
</evidence>
<keyword evidence="10" id="KW-0520">NAD</keyword>
<dbReference type="NCBIfam" id="NF002652">
    <property type="entry name" value="PRK02318.2-5"/>
    <property type="match status" value="1"/>
</dbReference>
<feature type="transmembrane region" description="Helical" evidence="14">
    <location>
        <begin position="362"/>
        <end position="382"/>
    </location>
</feature>
<name>A0ABR3UU65_9PLEO</name>
<dbReference type="InterPro" id="IPR013118">
    <property type="entry name" value="Mannitol_DH_C"/>
</dbReference>
<dbReference type="PANTHER" id="PTHR30524:SF0">
    <property type="entry name" value="ALTRONATE OXIDOREDUCTASE-RELATED"/>
    <property type="match status" value="1"/>
</dbReference>
<dbReference type="PANTHER" id="PTHR30524">
    <property type="entry name" value="MANNITOL-1-PHOSPHATE 5-DEHYDROGENASE"/>
    <property type="match status" value="1"/>
</dbReference>
<dbReference type="Gene3D" id="3.40.50.720">
    <property type="entry name" value="NAD(P)-binding Rossmann-like Domain"/>
    <property type="match status" value="1"/>
</dbReference>
<evidence type="ECO:0000256" key="7">
    <source>
        <dbReference type="ARBA" id="ARBA00022692"/>
    </source>
</evidence>
<proteinExistence type="inferred from homology"/>
<evidence type="ECO:0000256" key="2">
    <source>
        <dbReference type="ARBA" id="ARBA00006541"/>
    </source>
</evidence>
<comment type="subunit">
    <text evidence="4">Monomer.</text>
</comment>
<feature type="transmembrane region" description="Helical" evidence="14">
    <location>
        <begin position="419"/>
        <end position="448"/>
    </location>
</feature>
<evidence type="ECO:0000259" key="16">
    <source>
        <dbReference type="Pfam" id="PF08125"/>
    </source>
</evidence>
<sequence>MAQRGEAADYYTGGVPPQDAYKGQPYGQSPPQYGQNYAPPQGPPPMQQPNGYEQNGYGDNKQTFEQTFKLDKPKYNDWWAGLLFILVFLGYVAVSAISIRGYSRTNSGGIYGGDTNNFALNSNTIILFAFVLGLAIVFSYAYMWAARKFTKQFIWITGILNIIFGFVTAIYMLSRRYWSGGIVFLLFSVFYVFCFISWIPRIPFSVLMLQTAIDVSKKYGHTYMVSLIGGLLAAALGAWYSVTLVSIYVQYTPNGANSNCRNGVGDCGNGKVIGLLVFVTFAMYWISEWLKNTIHTTISGVYGSWYFNPNSMPKGATRGAFKRSVTYSFGSISLGSLLVAIIQFLRQICSAAQRNAASDGNLVGAVLFCVLGCLISILNWAVEFLNRYAFSYIALYGKSYVAAAKDTWKMIKDRGIDALVNECLIGPVLSMGATFIAYACALLAYLYLIFTSPAYNSDGAYTPVVVAFSFLIGLQICNIFTTPLSSGIDTIFVAMAWDPEVLMREHSDLLTCTPPTERTFWPTKSRPIALHTHPHTMSYEKKAVHFGGGNIGRGFVAEFLHNSGYEVVFVDVMDSIIESLQKTPSYTVTEIGDDGERKFTIDHYRAINSKHEMDKVIEEIATADVVTCAVGPNILKFVAEPVAKAIEARKLDYPIAVIACENAINATTTWRGFIEGKLSEETKKNIDSKARFANSAIDRIVPQQPPNSGLNVVIEKFHEWCVEQKPFENGGKKPDVKGIHYVDDLEPYIERKLFTVNTSHATAAYYGHQNKIQFIHEVLHDKKLHDTVRDAVRETAHLIVTKHGVKTAEQDEYVEQIIKRISNPVLKDNVERVGRAPLRKLSRKERFIGPAAQLAEKGEKVDALLGAVEQAYRFQNVEGDDESAELAKILKENSAEDVVTKVNGIEKGEPLFDRLVAIVKKVQESS</sequence>
<evidence type="ECO:0000256" key="13">
    <source>
        <dbReference type="SAM" id="MobiDB-lite"/>
    </source>
</evidence>
<comment type="catalytic activity">
    <reaction evidence="12">
        <text>D-mannitol 1-phosphate + NAD(+) = beta-D-fructose 6-phosphate + NADH + H(+)</text>
        <dbReference type="Rhea" id="RHEA:19661"/>
        <dbReference type="ChEBI" id="CHEBI:15378"/>
        <dbReference type="ChEBI" id="CHEBI:57540"/>
        <dbReference type="ChEBI" id="CHEBI:57634"/>
        <dbReference type="ChEBI" id="CHEBI:57945"/>
        <dbReference type="ChEBI" id="CHEBI:61381"/>
        <dbReference type="EC" id="1.1.1.17"/>
    </reaction>
</comment>
<dbReference type="Proteomes" id="UP001578633">
    <property type="component" value="Chromosome 1"/>
</dbReference>
<evidence type="ECO:0000256" key="3">
    <source>
        <dbReference type="ARBA" id="ARBA00007168"/>
    </source>
</evidence>
<organism evidence="17 18">
    <name type="scientific">Alternaria dauci</name>
    <dbReference type="NCBI Taxonomy" id="48095"/>
    <lineage>
        <taxon>Eukaryota</taxon>
        <taxon>Fungi</taxon>
        <taxon>Dikarya</taxon>
        <taxon>Ascomycota</taxon>
        <taxon>Pezizomycotina</taxon>
        <taxon>Dothideomycetes</taxon>
        <taxon>Pleosporomycetidae</taxon>
        <taxon>Pleosporales</taxon>
        <taxon>Pleosporineae</taxon>
        <taxon>Pleosporaceae</taxon>
        <taxon>Alternaria</taxon>
        <taxon>Alternaria sect. Porri</taxon>
    </lineage>
</organism>
<comment type="subcellular location">
    <subcellularLocation>
        <location evidence="1">Membrane</location>
        <topology evidence="1">Multi-pass membrane protein</topology>
    </subcellularLocation>
</comment>
<feature type="transmembrane region" description="Helical" evidence="14">
    <location>
        <begin position="220"/>
        <end position="248"/>
    </location>
</feature>
<feature type="transmembrane region" description="Helical" evidence="14">
    <location>
        <begin position="460"/>
        <end position="481"/>
    </location>
</feature>
<dbReference type="Pfam" id="PF04515">
    <property type="entry name" value="Choline_transpo"/>
    <property type="match status" value="1"/>
</dbReference>
<dbReference type="HAMAP" id="MF_00196">
    <property type="entry name" value="Mannitol_dehydrog"/>
    <property type="match status" value="1"/>
</dbReference>
<dbReference type="InterPro" id="IPR008927">
    <property type="entry name" value="6-PGluconate_DH-like_C_sf"/>
</dbReference>
<feature type="transmembrane region" description="Helical" evidence="14">
    <location>
        <begin position="153"/>
        <end position="171"/>
    </location>
</feature>
<feature type="transmembrane region" description="Helical" evidence="14">
    <location>
        <begin position="119"/>
        <end position="141"/>
    </location>
</feature>
<evidence type="ECO:0000256" key="5">
    <source>
        <dbReference type="ARBA" id="ARBA00012939"/>
    </source>
</evidence>
<accession>A0ABR3UU65</accession>
<evidence type="ECO:0000256" key="11">
    <source>
        <dbReference type="ARBA" id="ARBA00023136"/>
    </source>
</evidence>
<dbReference type="InterPro" id="IPR007603">
    <property type="entry name" value="Choline_transptr-like"/>
</dbReference>
<evidence type="ECO:0000256" key="9">
    <source>
        <dbReference type="ARBA" id="ARBA00023002"/>
    </source>
</evidence>
<evidence type="ECO:0000256" key="8">
    <source>
        <dbReference type="ARBA" id="ARBA00022989"/>
    </source>
</evidence>
<keyword evidence="9" id="KW-0560">Oxidoreductase</keyword>
<keyword evidence="7 14" id="KW-0812">Transmembrane</keyword>
<evidence type="ECO:0000256" key="4">
    <source>
        <dbReference type="ARBA" id="ARBA00011245"/>
    </source>
</evidence>
<dbReference type="EMBL" id="JBHGVX010000001">
    <property type="protein sequence ID" value="KAL1799996.1"/>
    <property type="molecule type" value="Genomic_DNA"/>
</dbReference>
<dbReference type="InterPro" id="IPR036291">
    <property type="entry name" value="NAD(P)-bd_dom_sf"/>
</dbReference>
<feature type="domain" description="Mannitol dehydrogenase N-terminal" evidence="15">
    <location>
        <begin position="542"/>
        <end position="730"/>
    </location>
</feature>
<keyword evidence="8 14" id="KW-1133">Transmembrane helix</keyword>
<feature type="compositionally biased region" description="Low complexity" evidence="13">
    <location>
        <begin position="21"/>
        <end position="39"/>
    </location>
</feature>
<gene>
    <name evidence="17" type="ORF">ACET3X_000338</name>
</gene>
<comment type="similarity">
    <text evidence="3">Belongs to the CTL (choline transporter-like) family.</text>
</comment>
<feature type="transmembrane region" description="Helical" evidence="14">
    <location>
        <begin position="78"/>
        <end position="99"/>
    </location>
</feature>
<dbReference type="InterPro" id="IPR000669">
    <property type="entry name" value="Mannitol_DH"/>
</dbReference>
<dbReference type="InterPro" id="IPR023028">
    <property type="entry name" value="Mannitol_1_phos_5_DH"/>
</dbReference>
<dbReference type="SUPFAM" id="SSF48179">
    <property type="entry name" value="6-phosphogluconate dehydrogenase C-terminal domain-like"/>
    <property type="match status" value="1"/>
</dbReference>
<feature type="region of interest" description="Disordered" evidence="13">
    <location>
        <begin position="1"/>
        <end position="58"/>
    </location>
</feature>
<dbReference type="Gene3D" id="1.10.1040.10">
    <property type="entry name" value="N-(1-d-carboxylethyl)-l-norvaline Dehydrogenase, domain 2"/>
    <property type="match status" value="1"/>
</dbReference>
<dbReference type="InterPro" id="IPR013328">
    <property type="entry name" value="6PGD_dom2"/>
</dbReference>
<comment type="caution">
    <text evidence="17">The sequence shown here is derived from an EMBL/GenBank/DDBJ whole genome shotgun (WGS) entry which is preliminary data.</text>
</comment>
<protein>
    <recommendedName>
        <fullName evidence="6">Mannitol-1-phosphate 5-dehydrogenase</fullName>
        <ecNumber evidence="5">1.1.1.17</ecNumber>
    </recommendedName>
</protein>
<keyword evidence="18" id="KW-1185">Reference proteome</keyword>
<reference evidence="17 18" key="1">
    <citation type="submission" date="2024-09" db="EMBL/GenBank/DDBJ databases">
        <title>T2T genomes of carrot and Alternaria dauci and their utility for understanding host-pathogen interaction during carrot leaf blight disease.</title>
        <authorList>
            <person name="Liu W."/>
            <person name="Xu S."/>
            <person name="Ou C."/>
            <person name="Liu X."/>
            <person name="Zhuang F."/>
            <person name="Deng X.W."/>
        </authorList>
    </citation>
    <scope>NUCLEOTIDE SEQUENCE [LARGE SCALE GENOMIC DNA]</scope>
    <source>
        <strain evidence="17 18">A2016</strain>
    </source>
</reference>
<dbReference type="Pfam" id="PF01232">
    <property type="entry name" value="Mannitol_dh"/>
    <property type="match status" value="1"/>
</dbReference>
<feature type="domain" description="Mannitol dehydrogenase C-terminal" evidence="16">
    <location>
        <begin position="744"/>
        <end position="887"/>
    </location>
</feature>